<dbReference type="EMBL" id="BPLR01000198">
    <property type="protein sequence ID" value="GIY92789.1"/>
    <property type="molecule type" value="Genomic_DNA"/>
</dbReference>
<keyword evidence="3" id="KW-1185">Reference proteome</keyword>
<protein>
    <submittedName>
        <fullName evidence="2">Uncharacterized protein</fullName>
    </submittedName>
</protein>
<proteinExistence type="predicted"/>
<feature type="compositionally biased region" description="Polar residues" evidence="1">
    <location>
        <begin position="60"/>
        <end position="74"/>
    </location>
</feature>
<sequence>MISHPIWVNGGVLRICKVSVLATPEENSYLGPVANRLQSRTNPGERLIPRKEFPTKHKCSQYSRTQQSDLANTL</sequence>
<evidence type="ECO:0000313" key="2">
    <source>
        <dbReference type="EMBL" id="GIY92789.1"/>
    </source>
</evidence>
<organism evidence="2 3">
    <name type="scientific">Caerostris extrusa</name>
    <name type="common">Bark spider</name>
    <name type="synonym">Caerostris bankana</name>
    <dbReference type="NCBI Taxonomy" id="172846"/>
    <lineage>
        <taxon>Eukaryota</taxon>
        <taxon>Metazoa</taxon>
        <taxon>Ecdysozoa</taxon>
        <taxon>Arthropoda</taxon>
        <taxon>Chelicerata</taxon>
        <taxon>Arachnida</taxon>
        <taxon>Araneae</taxon>
        <taxon>Araneomorphae</taxon>
        <taxon>Entelegynae</taxon>
        <taxon>Araneoidea</taxon>
        <taxon>Araneidae</taxon>
        <taxon>Caerostris</taxon>
    </lineage>
</organism>
<gene>
    <name evidence="2" type="ORF">CEXT_188731</name>
</gene>
<accession>A0AAV4XFH3</accession>
<dbReference type="Proteomes" id="UP001054945">
    <property type="component" value="Unassembled WGS sequence"/>
</dbReference>
<reference evidence="2 3" key="1">
    <citation type="submission" date="2021-06" db="EMBL/GenBank/DDBJ databases">
        <title>Caerostris extrusa draft genome.</title>
        <authorList>
            <person name="Kono N."/>
            <person name="Arakawa K."/>
        </authorList>
    </citation>
    <scope>NUCLEOTIDE SEQUENCE [LARGE SCALE GENOMIC DNA]</scope>
</reference>
<comment type="caution">
    <text evidence="2">The sequence shown here is derived from an EMBL/GenBank/DDBJ whole genome shotgun (WGS) entry which is preliminary data.</text>
</comment>
<evidence type="ECO:0000313" key="3">
    <source>
        <dbReference type="Proteomes" id="UP001054945"/>
    </source>
</evidence>
<evidence type="ECO:0000256" key="1">
    <source>
        <dbReference type="SAM" id="MobiDB-lite"/>
    </source>
</evidence>
<name>A0AAV4XFH3_CAEEX</name>
<feature type="region of interest" description="Disordered" evidence="1">
    <location>
        <begin position="40"/>
        <end position="74"/>
    </location>
</feature>
<dbReference type="AlphaFoldDB" id="A0AAV4XFH3"/>